<proteinExistence type="predicted"/>
<dbReference type="RefSeq" id="XP_028887521.1">
    <property type="nucleotide sequence ID" value="XM_029021013.1"/>
</dbReference>
<reference evidence="2 3" key="1">
    <citation type="submission" date="2017-03" db="EMBL/GenBank/DDBJ databases">
        <title>An alternative strategy for trypanosome survival in the mammalian bloodstream revealed through genome and transcriptome analysis of the ubiquitous bovine parasite Trypanosoma (Megatrypanum) theileri.</title>
        <authorList>
            <person name="Kelly S."/>
            <person name="Ivens A."/>
            <person name="Mott A."/>
            <person name="O'Neill E."/>
            <person name="Emms D."/>
            <person name="Macleod O."/>
            <person name="Voorheis P."/>
            <person name="Matthews J."/>
            <person name="Matthews K."/>
            <person name="Carrington M."/>
        </authorList>
    </citation>
    <scope>NUCLEOTIDE SEQUENCE [LARGE SCALE GENOMIC DNA]</scope>
    <source>
        <strain evidence="2">Edinburgh</strain>
    </source>
</reference>
<keyword evidence="3" id="KW-1185">Reference proteome</keyword>
<dbReference type="VEuPathDB" id="TriTrypDB:TM35_000013320"/>
<dbReference type="EMBL" id="NBCO01000001">
    <property type="protein sequence ID" value="ORC93455.1"/>
    <property type="molecule type" value="Genomic_DNA"/>
</dbReference>
<accession>A0A1X0P9E6</accession>
<gene>
    <name evidence="2" type="ORF">TM35_000013320</name>
</gene>
<organism evidence="2 3">
    <name type="scientific">Trypanosoma theileri</name>
    <dbReference type="NCBI Taxonomy" id="67003"/>
    <lineage>
        <taxon>Eukaryota</taxon>
        <taxon>Discoba</taxon>
        <taxon>Euglenozoa</taxon>
        <taxon>Kinetoplastea</taxon>
        <taxon>Metakinetoplastina</taxon>
        <taxon>Trypanosomatida</taxon>
        <taxon>Trypanosomatidae</taxon>
        <taxon>Trypanosoma</taxon>
    </lineage>
</organism>
<comment type="caution">
    <text evidence="2">The sequence shown here is derived from an EMBL/GenBank/DDBJ whole genome shotgun (WGS) entry which is preliminary data.</text>
</comment>
<evidence type="ECO:0000256" key="1">
    <source>
        <dbReference type="SAM" id="MobiDB-lite"/>
    </source>
</evidence>
<evidence type="ECO:0000313" key="2">
    <source>
        <dbReference type="EMBL" id="ORC93455.1"/>
    </source>
</evidence>
<dbReference type="OrthoDB" id="246582at2759"/>
<sequence>MHALRENARGVESVIRDVGVSLHQYRGPDGLRLLMEQGKLSILSAFGEFRKSNDEIYNSRMKVVSRTRSAIMKLSDQFDAVGNTITTLTTQLDELFAGLQRFTEVCEKHLEGTNVEPADFSELSNIRSSSTKIRVLGHDLASNIKTNSCGIHSSSLEQIDSIYSEVKCEVSRAQTIFDVQRRQVEVSESELAKIQDLNPDRARMAEYKHRRSLETLQGGSEQYHAALQSGMEKTSFVLEQASMATWSASNVFFLQLSMFFKDLFGECEKVAGILANIKNNRKVSQRINSEKRAAANAATQKVSVKEKVSENVPSDYELVDMFTSQSSNTAQPNNNPSPSLIVQEDTVNRGARESIDIDDIFK</sequence>
<feature type="compositionally biased region" description="Polar residues" evidence="1">
    <location>
        <begin position="325"/>
        <end position="340"/>
    </location>
</feature>
<name>A0A1X0P9E6_9TRYP</name>
<dbReference type="GeneID" id="39980793"/>
<feature type="region of interest" description="Disordered" evidence="1">
    <location>
        <begin position="325"/>
        <end position="345"/>
    </location>
</feature>
<protein>
    <submittedName>
        <fullName evidence="2">Uncharacterized protein</fullName>
    </submittedName>
</protein>
<evidence type="ECO:0000313" key="3">
    <source>
        <dbReference type="Proteomes" id="UP000192257"/>
    </source>
</evidence>
<dbReference type="AlphaFoldDB" id="A0A1X0P9E6"/>
<dbReference type="Proteomes" id="UP000192257">
    <property type="component" value="Unassembled WGS sequence"/>
</dbReference>